<keyword evidence="3" id="KW-0315">Glutamine amidotransferase</keyword>
<dbReference type="PROSITE" id="PS51276">
    <property type="entry name" value="PEPTIDASE_C56_PFPI"/>
    <property type="match status" value="1"/>
</dbReference>
<dbReference type="InterPro" id="IPR002818">
    <property type="entry name" value="DJ-1/PfpI"/>
</dbReference>
<evidence type="ECO:0000256" key="1">
    <source>
        <dbReference type="ARBA" id="ARBA00008542"/>
    </source>
</evidence>
<dbReference type="SUPFAM" id="SSF52317">
    <property type="entry name" value="Class I glutamine amidotransferase-like"/>
    <property type="match status" value="1"/>
</dbReference>
<gene>
    <name evidence="3" type="ORF">ACFOW7_03295</name>
</gene>
<comment type="similarity">
    <text evidence="1">Belongs to the peptidase C56 family.</text>
</comment>
<dbReference type="Proteomes" id="UP001595791">
    <property type="component" value="Unassembled WGS sequence"/>
</dbReference>
<feature type="domain" description="DJ-1/PfpI" evidence="2">
    <location>
        <begin position="10"/>
        <end position="177"/>
    </location>
</feature>
<dbReference type="InterPro" id="IPR006286">
    <property type="entry name" value="C56_PfpI-like"/>
</dbReference>
<accession>A0ABV8MJQ9</accession>
<dbReference type="PANTHER" id="PTHR42733:SF12">
    <property type="entry name" value="PROTEINASE"/>
    <property type="match status" value="1"/>
</dbReference>
<dbReference type="InterPro" id="IPR029062">
    <property type="entry name" value="Class_I_gatase-like"/>
</dbReference>
<evidence type="ECO:0000313" key="4">
    <source>
        <dbReference type="Proteomes" id="UP001595791"/>
    </source>
</evidence>
<dbReference type="Gene3D" id="3.40.50.880">
    <property type="match status" value="1"/>
</dbReference>
<keyword evidence="4" id="KW-1185">Reference proteome</keyword>
<name>A0ABV8MJQ9_9NEIS</name>
<reference evidence="4" key="1">
    <citation type="journal article" date="2019" name="Int. J. Syst. Evol. Microbiol.">
        <title>The Global Catalogue of Microorganisms (GCM) 10K type strain sequencing project: providing services to taxonomists for standard genome sequencing and annotation.</title>
        <authorList>
            <consortium name="The Broad Institute Genomics Platform"/>
            <consortium name="The Broad Institute Genome Sequencing Center for Infectious Disease"/>
            <person name="Wu L."/>
            <person name="Ma J."/>
        </authorList>
    </citation>
    <scope>NUCLEOTIDE SEQUENCE [LARGE SCALE GENOMIC DNA]</scope>
    <source>
        <strain evidence="4">LMG 29894</strain>
    </source>
</reference>
<dbReference type="PANTHER" id="PTHR42733">
    <property type="entry name" value="DJ-1 PROTEIN"/>
    <property type="match status" value="1"/>
</dbReference>
<dbReference type="EMBL" id="JBHSBU010000001">
    <property type="protein sequence ID" value="MFC4158379.1"/>
    <property type="molecule type" value="Genomic_DNA"/>
</dbReference>
<evidence type="ECO:0000259" key="2">
    <source>
        <dbReference type="Pfam" id="PF01965"/>
    </source>
</evidence>
<organism evidence="3 4">
    <name type="scientific">Chitinimonas lacunae</name>
    <dbReference type="NCBI Taxonomy" id="1963018"/>
    <lineage>
        <taxon>Bacteria</taxon>
        <taxon>Pseudomonadati</taxon>
        <taxon>Pseudomonadota</taxon>
        <taxon>Betaproteobacteria</taxon>
        <taxon>Neisseriales</taxon>
        <taxon>Chitinibacteraceae</taxon>
        <taxon>Chitinimonas</taxon>
    </lineage>
</organism>
<sequence length="185" mass="19766">MNTATPLAHRRVAILVTDGFEESELLSPKAALEARGVTVDVVSDRPVQVQGFQHTEPGRQVTVDCALDQARADRYDALVLPGGVVNSDALRLLPQARSLAVAMAAAHKPIAVICHGAWLLVSAGLVADRTLTSWPSLQDDIRNAGGHWVDREVVCDGPLISSRRPDDLPAFNAALLNALARVEPT</sequence>
<proteinExistence type="inferred from homology"/>
<dbReference type="NCBIfam" id="TIGR01382">
    <property type="entry name" value="PfpI"/>
    <property type="match status" value="1"/>
</dbReference>
<comment type="caution">
    <text evidence="3">The sequence shown here is derived from an EMBL/GenBank/DDBJ whole genome shotgun (WGS) entry which is preliminary data.</text>
</comment>
<evidence type="ECO:0000313" key="3">
    <source>
        <dbReference type="EMBL" id="MFC4158379.1"/>
    </source>
</evidence>
<dbReference type="CDD" id="cd03134">
    <property type="entry name" value="GATase1_PfpI_like"/>
    <property type="match status" value="1"/>
</dbReference>
<dbReference type="Pfam" id="PF01965">
    <property type="entry name" value="DJ-1_PfpI"/>
    <property type="match status" value="1"/>
</dbReference>
<dbReference type="RefSeq" id="WP_378160987.1">
    <property type="nucleotide sequence ID" value="NZ_JBHSBU010000001.1"/>
</dbReference>
<protein>
    <submittedName>
        <fullName evidence="3">Type 1 glutamine amidotransferase domain-containing protein</fullName>
    </submittedName>
</protein>